<dbReference type="InterPro" id="IPR038732">
    <property type="entry name" value="HpyO/CreE_NAD-binding"/>
</dbReference>
<comment type="caution">
    <text evidence="3">The sequence shown here is derived from an EMBL/GenBank/DDBJ whole genome shotgun (WGS) entry which is preliminary data.</text>
</comment>
<dbReference type="Gene3D" id="3.50.50.60">
    <property type="entry name" value="FAD/NAD(P)-binding domain"/>
    <property type="match status" value="2"/>
</dbReference>
<dbReference type="RefSeq" id="WP_058600328.1">
    <property type="nucleotide sequence ID" value="NZ_LDQA01000024.1"/>
</dbReference>
<dbReference type="Pfam" id="PF13454">
    <property type="entry name" value="NAD_binding_9"/>
    <property type="match status" value="1"/>
</dbReference>
<proteinExistence type="predicted"/>
<feature type="region of interest" description="Disordered" evidence="1">
    <location>
        <begin position="231"/>
        <end position="250"/>
    </location>
</feature>
<dbReference type="EMBL" id="LDQA01000024">
    <property type="protein sequence ID" value="KTR05529.1"/>
    <property type="molecule type" value="Genomic_DNA"/>
</dbReference>
<evidence type="ECO:0000313" key="4">
    <source>
        <dbReference type="Proteomes" id="UP000078529"/>
    </source>
</evidence>
<evidence type="ECO:0000256" key="1">
    <source>
        <dbReference type="SAM" id="MobiDB-lite"/>
    </source>
</evidence>
<feature type="region of interest" description="Disordered" evidence="1">
    <location>
        <begin position="462"/>
        <end position="481"/>
    </location>
</feature>
<dbReference type="PANTHER" id="PTHR40254">
    <property type="entry name" value="BLR0577 PROTEIN"/>
    <property type="match status" value="1"/>
</dbReference>
<evidence type="ECO:0000259" key="2">
    <source>
        <dbReference type="Pfam" id="PF13454"/>
    </source>
</evidence>
<reference evidence="3 4" key="1">
    <citation type="journal article" date="2016" name="Front. Microbiol.">
        <title>Genomic Resource of Rice Seed Associated Bacteria.</title>
        <authorList>
            <person name="Midha S."/>
            <person name="Bansal K."/>
            <person name="Sharma S."/>
            <person name="Kumar N."/>
            <person name="Patil P.P."/>
            <person name="Chaudhry V."/>
            <person name="Patil P.B."/>
        </authorList>
    </citation>
    <scope>NUCLEOTIDE SEQUENCE [LARGE SCALE GENOMIC DNA]</scope>
    <source>
        <strain evidence="3 4">NS365</strain>
    </source>
</reference>
<gene>
    <name evidence="3" type="ORF">NS365_10970</name>
</gene>
<dbReference type="InterPro" id="IPR036188">
    <property type="entry name" value="FAD/NAD-bd_sf"/>
</dbReference>
<dbReference type="PATRIC" id="fig|401562.4.peg.1961"/>
<protein>
    <recommendedName>
        <fullName evidence="2">FAD-dependent urate hydroxylase HpyO/Asp monooxygenase CreE-like FAD/NAD(P)-binding domain-containing protein</fullName>
    </recommendedName>
</protein>
<dbReference type="InterPro" id="IPR052189">
    <property type="entry name" value="L-asp_N-monooxygenase_NS-form"/>
</dbReference>
<evidence type="ECO:0000313" key="3">
    <source>
        <dbReference type="EMBL" id="KTR05529.1"/>
    </source>
</evidence>
<dbReference type="Proteomes" id="UP000078529">
    <property type="component" value="Unassembled WGS sequence"/>
</dbReference>
<organism evidence="3 4">
    <name type="scientific">Aureimonas ureilytica</name>
    <dbReference type="NCBI Taxonomy" id="401562"/>
    <lineage>
        <taxon>Bacteria</taxon>
        <taxon>Pseudomonadati</taxon>
        <taxon>Pseudomonadota</taxon>
        <taxon>Alphaproteobacteria</taxon>
        <taxon>Hyphomicrobiales</taxon>
        <taxon>Aurantimonadaceae</taxon>
        <taxon>Aureimonas</taxon>
    </lineage>
</organism>
<dbReference type="SUPFAM" id="SSF51905">
    <property type="entry name" value="FAD/NAD(P)-binding domain"/>
    <property type="match status" value="1"/>
</dbReference>
<keyword evidence="4" id="KW-1185">Reference proteome</keyword>
<feature type="domain" description="FAD-dependent urate hydroxylase HpyO/Asp monooxygenase CreE-like FAD/NAD(P)-binding" evidence="2">
    <location>
        <begin position="13"/>
        <end position="163"/>
    </location>
</feature>
<name>A0A175RRT4_9HYPH</name>
<accession>A0A175RRT4</accession>
<sequence>MTRRPAEHPPVVAIIGGGFSGAALAYHLARRPDSAGARIIVVEPRERLGAGLAYSSAEPSHRINVPAGRMSLDTAEPDQFARWLEGARLLENGERAASDVYAQRGLFGRYVHEALTPLVRAGRIEHCRARAERITRETKGRFRIQLSDTVELTADIVALAATHPLPAVPLPLARLAHAKGFLADPYDPAALASVPDKARVLIVGNGLTSADMVATLDRLGHRGSIVTLSRNGLRSRGHAPAPVEARGDFTTDPETSAVSLLRRIRREIEAAGREGLSWHGVLDAVRSQGQVIWQGLPEPERARIVRHLRTIWDVHRFRIAPEVEATLERLERGGRLRRVAATLRGAEAVADGFDVRLRPRRSVEVETQRFDVIINTTGPAHRSVIAAEPARSLHEAGLIALDRVGLGLATASDGSALGSNGEPVEGLYIAGPLARGTFGELMGLPQVTAYAEHLSETLAHGLARREPASSHVETGSHRRSA</sequence>
<dbReference type="AlphaFoldDB" id="A0A175RRT4"/>
<dbReference type="PANTHER" id="PTHR40254:SF1">
    <property type="entry name" value="BLR0577 PROTEIN"/>
    <property type="match status" value="1"/>
</dbReference>